<dbReference type="RefSeq" id="WP_307348892.1">
    <property type="nucleotide sequence ID" value="NZ_JAUSVS010000003.1"/>
</dbReference>
<reference evidence="1 2" key="1">
    <citation type="submission" date="2023-07" db="EMBL/GenBank/DDBJ databases">
        <title>Genomic Encyclopedia of Type Strains, Phase IV (KMG-IV): sequencing the most valuable type-strain genomes for metagenomic binning, comparative biology and taxonomic classification.</title>
        <authorList>
            <person name="Goeker M."/>
        </authorList>
    </citation>
    <scope>NUCLEOTIDE SEQUENCE [LARGE SCALE GENOMIC DNA]</scope>
    <source>
        <strain evidence="1 2">DSM 18695</strain>
    </source>
</reference>
<organism evidence="1 2">
    <name type="scientific">Caulobacter ginsengisoli</name>
    <dbReference type="NCBI Taxonomy" id="400775"/>
    <lineage>
        <taxon>Bacteria</taxon>
        <taxon>Pseudomonadati</taxon>
        <taxon>Pseudomonadota</taxon>
        <taxon>Alphaproteobacteria</taxon>
        <taxon>Caulobacterales</taxon>
        <taxon>Caulobacteraceae</taxon>
        <taxon>Caulobacter</taxon>
    </lineage>
</organism>
<comment type="caution">
    <text evidence="1">The sequence shown here is derived from an EMBL/GenBank/DDBJ whole genome shotgun (WGS) entry which is preliminary data.</text>
</comment>
<gene>
    <name evidence="1" type="ORF">QO010_002089</name>
</gene>
<name>A0ABU0IT16_9CAUL</name>
<proteinExistence type="predicted"/>
<accession>A0ABU0IT16</accession>
<sequence length="96" mass="10794">MLPRMKTRQKVLVLYLANSALDAPVIAWAVYDGTGQTLHMAGDDDTPPYATGLDALKDGWRLFQASQLLPHARGEEHDVAYLKYEFFFEQLVEVAP</sequence>
<protein>
    <submittedName>
        <fullName evidence="1">Uncharacterized protein</fullName>
    </submittedName>
</protein>
<evidence type="ECO:0000313" key="2">
    <source>
        <dbReference type="Proteomes" id="UP001228905"/>
    </source>
</evidence>
<dbReference type="Proteomes" id="UP001228905">
    <property type="component" value="Unassembled WGS sequence"/>
</dbReference>
<dbReference type="EMBL" id="JAUSVS010000003">
    <property type="protein sequence ID" value="MDQ0464308.1"/>
    <property type="molecule type" value="Genomic_DNA"/>
</dbReference>
<keyword evidence="2" id="KW-1185">Reference proteome</keyword>
<evidence type="ECO:0000313" key="1">
    <source>
        <dbReference type="EMBL" id="MDQ0464308.1"/>
    </source>
</evidence>